<dbReference type="EMBL" id="JAFLQW010000435">
    <property type="protein sequence ID" value="MBO0350643.1"/>
    <property type="molecule type" value="Genomic_DNA"/>
</dbReference>
<dbReference type="Proteomes" id="UP000664844">
    <property type="component" value="Unassembled WGS sequence"/>
</dbReference>
<accession>A0ABS3FU35</accession>
<protein>
    <submittedName>
        <fullName evidence="1">Uncharacterized protein</fullName>
    </submittedName>
</protein>
<name>A0ABS3FU35_9CYAN</name>
<evidence type="ECO:0000313" key="1">
    <source>
        <dbReference type="EMBL" id="MBO0350643.1"/>
    </source>
</evidence>
<evidence type="ECO:0000313" key="2">
    <source>
        <dbReference type="Proteomes" id="UP000664844"/>
    </source>
</evidence>
<reference evidence="1 2" key="1">
    <citation type="submission" date="2021-03" db="EMBL/GenBank/DDBJ databases">
        <title>Metabolic Capacity of the Antarctic Cyanobacterium Phormidium pseudopriestleyi that Sustains Oxygenic Photosynthesis in the Presence of Hydrogen Sulfide.</title>
        <authorList>
            <person name="Lumian J.E."/>
            <person name="Jungblut A.D."/>
            <person name="Dillon M.L."/>
            <person name="Hawes I."/>
            <person name="Doran P.T."/>
            <person name="Mackey T.J."/>
            <person name="Dick G.J."/>
            <person name="Grettenberger C.L."/>
            <person name="Sumner D.Y."/>
        </authorList>
    </citation>
    <scope>NUCLEOTIDE SEQUENCE [LARGE SCALE GENOMIC DNA]</scope>
    <source>
        <strain evidence="1 2">FRX01</strain>
    </source>
</reference>
<keyword evidence="2" id="KW-1185">Reference proteome</keyword>
<gene>
    <name evidence="1" type="ORF">J0895_16375</name>
</gene>
<sequence>MVEYWKHEHHHIVGSRGTNAMIAKYRGQQAQQQVQAIHGNYYEQMNFEIKLDLRWQQELSPENLATFERIVADRNRPFAWPLTTESTP</sequence>
<dbReference type="RefSeq" id="WP_207089118.1">
    <property type="nucleotide sequence ID" value="NZ_JAFLQW010000435.1"/>
</dbReference>
<proteinExistence type="predicted"/>
<comment type="caution">
    <text evidence="1">The sequence shown here is derived from an EMBL/GenBank/DDBJ whole genome shotgun (WGS) entry which is preliminary data.</text>
</comment>
<organism evidence="1 2">
    <name type="scientific">Phormidium pseudopriestleyi FRX01</name>
    <dbReference type="NCBI Taxonomy" id="1759528"/>
    <lineage>
        <taxon>Bacteria</taxon>
        <taxon>Bacillati</taxon>
        <taxon>Cyanobacteriota</taxon>
        <taxon>Cyanophyceae</taxon>
        <taxon>Oscillatoriophycideae</taxon>
        <taxon>Oscillatoriales</taxon>
        <taxon>Oscillatoriaceae</taxon>
        <taxon>Phormidium</taxon>
    </lineage>
</organism>